<dbReference type="PANTHER" id="PTHR42951:SF17">
    <property type="entry name" value="METALLO-BETA-LACTAMASE DOMAIN-CONTAINING PROTEIN"/>
    <property type="match status" value="1"/>
</dbReference>
<proteinExistence type="predicted"/>
<dbReference type="HOGENOM" id="CLU_030571_2_4_9"/>
<dbReference type="InterPro" id="IPR001279">
    <property type="entry name" value="Metallo-B-lactamas"/>
</dbReference>
<evidence type="ECO:0000259" key="1">
    <source>
        <dbReference type="SMART" id="SM00849"/>
    </source>
</evidence>
<dbReference type="InterPro" id="IPR036866">
    <property type="entry name" value="RibonucZ/Hydroxyglut_hydro"/>
</dbReference>
<feature type="domain" description="Metallo-beta-lactamase" evidence="1">
    <location>
        <begin position="54"/>
        <end position="230"/>
    </location>
</feature>
<dbReference type="GO" id="GO:0008800">
    <property type="term" value="F:beta-lactamase activity"/>
    <property type="evidence" value="ECO:0007669"/>
    <property type="project" value="UniProtKB-EC"/>
</dbReference>
<evidence type="ECO:0000313" key="3">
    <source>
        <dbReference type="Proteomes" id="UP000002365"/>
    </source>
</evidence>
<sequence length="249" mass="28489">MASNKIVPSCYVYFFLLNLYYQIKQKKVHQLEFVQISRHIYKLTYKTVVGIPVKINTWYVLDGESVHIIDTGMKDYAHTQLNIAKSLGIPKSILLTHGHLDHINGAKYLRDNLNIPIYAHEVEAPFINGEKPYPNKAEKETTGVEHQVESLSNNIIKKLPVDVYLTPGHTPGHVIYHHKDDNVLLTGDLFFSNAESLHPPIRKFTVDMGENINSGRIIDKIKPSIISSSHGEDVKYNCDLYPIYKFIYE</sequence>
<dbReference type="SUPFAM" id="SSF56281">
    <property type="entry name" value="Metallo-hydrolase/oxidoreductase"/>
    <property type="match status" value="1"/>
</dbReference>
<dbReference type="PANTHER" id="PTHR42951">
    <property type="entry name" value="METALLO-BETA-LACTAMASE DOMAIN-CONTAINING"/>
    <property type="match status" value="1"/>
</dbReference>
<accession>D5DDM5</accession>
<dbReference type="EMBL" id="CP001982">
    <property type="protein sequence ID" value="ADF38576.1"/>
    <property type="molecule type" value="Genomic_DNA"/>
</dbReference>
<name>D5DDM5_PRIM3</name>
<dbReference type="Gene3D" id="3.60.15.10">
    <property type="entry name" value="Ribonuclease Z/Hydroxyacylglutathione hydrolase-like"/>
    <property type="match status" value="1"/>
</dbReference>
<dbReference type="Proteomes" id="UP000002365">
    <property type="component" value="Chromosome"/>
</dbReference>
<dbReference type="KEGG" id="bmd:BMD_1721"/>
<dbReference type="CDD" id="cd07721">
    <property type="entry name" value="yflN-like_MBL-fold"/>
    <property type="match status" value="1"/>
</dbReference>
<keyword evidence="2" id="KW-0378">Hydrolase</keyword>
<dbReference type="InterPro" id="IPR050855">
    <property type="entry name" value="NDM-1-like"/>
</dbReference>
<gene>
    <name evidence="2" type="ordered locus">BMD_1721</name>
</gene>
<protein>
    <submittedName>
        <fullName evidence="2">Metallo-beta-lactamase family protein</fullName>
        <ecNumber evidence="2">3.5.2.6</ecNumber>
    </submittedName>
</protein>
<dbReference type="AlphaFoldDB" id="D5DDM5"/>
<dbReference type="SMART" id="SM00849">
    <property type="entry name" value="Lactamase_B"/>
    <property type="match status" value="1"/>
</dbReference>
<organism evidence="2 3">
    <name type="scientific">Priestia megaterium (strain DSM 319 / IMG 1521)</name>
    <name type="common">Bacillus megaterium</name>
    <dbReference type="NCBI Taxonomy" id="592022"/>
    <lineage>
        <taxon>Bacteria</taxon>
        <taxon>Bacillati</taxon>
        <taxon>Bacillota</taxon>
        <taxon>Bacilli</taxon>
        <taxon>Bacillales</taxon>
        <taxon>Bacillaceae</taxon>
        <taxon>Priestia</taxon>
    </lineage>
</organism>
<evidence type="ECO:0000313" key="2">
    <source>
        <dbReference type="EMBL" id="ADF38576.1"/>
    </source>
</evidence>
<dbReference type="EC" id="3.5.2.6" evidence="2"/>
<reference evidence="2 3" key="1">
    <citation type="journal article" date="2011" name="J. Bacteriol.">
        <title>Genome sequences of the biotechnologically important Bacillus megaterium strains QM B1551 and DSM319.</title>
        <authorList>
            <person name="Eppinger M."/>
            <person name="Bunk B."/>
            <person name="Johns M.A."/>
            <person name="Edirisinghe J.N."/>
            <person name="Kutumbaka K.K."/>
            <person name="Koenig S.S."/>
            <person name="Huot Creasy H."/>
            <person name="Rosovitz M.J."/>
            <person name="Riley D.R."/>
            <person name="Daugherty S."/>
            <person name="Martin M."/>
            <person name="Elbourne L.D."/>
            <person name="Paulsen I."/>
            <person name="Biedendieck R."/>
            <person name="Braun C."/>
            <person name="Grayburn S."/>
            <person name="Dhingra S."/>
            <person name="Lukyanchuk V."/>
            <person name="Ball B."/>
            <person name="Ul-Qamar R."/>
            <person name="Seibel J."/>
            <person name="Bremer E."/>
            <person name="Jahn D."/>
            <person name="Ravel J."/>
            <person name="Vary P.S."/>
        </authorList>
    </citation>
    <scope>NUCLEOTIDE SEQUENCE [LARGE SCALE GENOMIC DNA]</scope>
    <source>
        <strain evidence="3">DSM 319 / IMG 1521</strain>
    </source>
</reference>
<dbReference type="Pfam" id="PF00753">
    <property type="entry name" value="Lactamase_B"/>
    <property type="match status" value="1"/>
</dbReference>